<organism evidence="2 3">
    <name type="scientific">Jannaschia pohangensis</name>
    <dbReference type="NCBI Taxonomy" id="390807"/>
    <lineage>
        <taxon>Bacteria</taxon>
        <taxon>Pseudomonadati</taxon>
        <taxon>Pseudomonadota</taxon>
        <taxon>Alphaproteobacteria</taxon>
        <taxon>Rhodobacterales</taxon>
        <taxon>Roseobacteraceae</taxon>
        <taxon>Jannaschia</taxon>
    </lineage>
</organism>
<feature type="transmembrane region" description="Helical" evidence="1">
    <location>
        <begin position="47"/>
        <end position="68"/>
    </location>
</feature>
<name>A0A1I3JTQ6_9RHOB</name>
<evidence type="ECO:0000256" key="1">
    <source>
        <dbReference type="SAM" id="Phobius"/>
    </source>
</evidence>
<feature type="transmembrane region" description="Helical" evidence="1">
    <location>
        <begin position="209"/>
        <end position="226"/>
    </location>
</feature>
<keyword evidence="1" id="KW-0812">Transmembrane</keyword>
<feature type="transmembrane region" description="Helical" evidence="1">
    <location>
        <begin position="80"/>
        <end position="96"/>
    </location>
</feature>
<sequence length="238" mass="25105">MRPLPLLVLITAIAFMVSPLFVPDFGGYAPEQFPNPMTDPPAQPAGYAFAIWGVIYLWLAVMAVFGLLRRADDPAWEPTRTPLILSMGVGAIWLAVAVASPIWATVLIWVMLATALWAVLNTPGTDLWLLRAPVGLYAGWLTAASCVALGITLPGFGVPPFGPVGWAIAALILALVIAVAVQKRRVSLMYGVAVCWALIGVIVQNGLNAVGLFAGGAAIFLALLTLHQLGKSRRAVAG</sequence>
<dbReference type="AlphaFoldDB" id="A0A1I3JTQ6"/>
<feature type="transmembrane region" description="Helical" evidence="1">
    <location>
        <begin position="188"/>
        <end position="203"/>
    </location>
</feature>
<protein>
    <recommendedName>
        <fullName evidence="4">TspO and MBR related proteins</fullName>
    </recommendedName>
</protein>
<reference evidence="2 3" key="1">
    <citation type="submission" date="2016-10" db="EMBL/GenBank/DDBJ databases">
        <authorList>
            <person name="de Groot N.N."/>
        </authorList>
    </citation>
    <scope>NUCLEOTIDE SEQUENCE [LARGE SCALE GENOMIC DNA]</scope>
    <source>
        <strain evidence="2 3">DSM 19073</strain>
    </source>
</reference>
<accession>A0A1I3JTQ6</accession>
<keyword evidence="1" id="KW-0472">Membrane</keyword>
<evidence type="ECO:0000313" key="3">
    <source>
        <dbReference type="Proteomes" id="UP000199110"/>
    </source>
</evidence>
<keyword evidence="3" id="KW-1185">Reference proteome</keyword>
<dbReference type="STRING" id="390807.SAMN04488095_1428"/>
<dbReference type="PANTHER" id="PTHR33802">
    <property type="entry name" value="SI:CH211-161H7.5-RELATED"/>
    <property type="match status" value="1"/>
</dbReference>
<evidence type="ECO:0000313" key="2">
    <source>
        <dbReference type="EMBL" id="SFI63647.1"/>
    </source>
</evidence>
<feature type="transmembrane region" description="Helical" evidence="1">
    <location>
        <begin position="163"/>
        <end position="181"/>
    </location>
</feature>
<proteinExistence type="predicted"/>
<dbReference type="PANTHER" id="PTHR33802:SF1">
    <property type="entry name" value="XK-RELATED PROTEIN"/>
    <property type="match status" value="1"/>
</dbReference>
<dbReference type="EMBL" id="FORA01000001">
    <property type="protein sequence ID" value="SFI63647.1"/>
    <property type="molecule type" value="Genomic_DNA"/>
</dbReference>
<feature type="transmembrane region" description="Helical" evidence="1">
    <location>
        <begin position="102"/>
        <end position="122"/>
    </location>
</feature>
<evidence type="ECO:0008006" key="4">
    <source>
        <dbReference type="Google" id="ProtNLM"/>
    </source>
</evidence>
<keyword evidence="1" id="KW-1133">Transmembrane helix</keyword>
<dbReference type="RefSeq" id="WP_092778390.1">
    <property type="nucleotide sequence ID" value="NZ_FORA01000001.1"/>
</dbReference>
<dbReference type="OrthoDB" id="5189031at2"/>
<gene>
    <name evidence="2" type="ORF">SAMN04488095_1428</name>
</gene>
<dbReference type="Proteomes" id="UP000199110">
    <property type="component" value="Unassembled WGS sequence"/>
</dbReference>
<feature type="transmembrane region" description="Helical" evidence="1">
    <location>
        <begin position="134"/>
        <end position="157"/>
    </location>
</feature>